<evidence type="ECO:0000313" key="2">
    <source>
        <dbReference type="EMBL" id="VDM72431.1"/>
    </source>
</evidence>
<proteinExistence type="predicted"/>
<dbReference type="Proteomes" id="UP000270094">
    <property type="component" value="Unassembled WGS sequence"/>
</dbReference>
<dbReference type="EMBL" id="UYYB01025321">
    <property type="protein sequence ID" value="VDM72431.1"/>
    <property type="molecule type" value="Genomic_DNA"/>
</dbReference>
<sequence length="64" mass="7016">MSPSCLKIVAELAHGTSMRAVTQLLTPALLHAQANGRETVEDEDIKEIADLFVVNRHAAFAEER</sequence>
<keyword evidence="3" id="KW-1185">Reference proteome</keyword>
<reference evidence="2 3" key="1">
    <citation type="submission" date="2018-11" db="EMBL/GenBank/DDBJ databases">
        <authorList>
            <consortium name="Pathogen Informatics"/>
        </authorList>
    </citation>
    <scope>NUCLEOTIDE SEQUENCE [LARGE SCALE GENOMIC DNA]</scope>
</reference>
<gene>
    <name evidence="2" type="ORF">SVUK_LOCUS7429</name>
</gene>
<dbReference type="AlphaFoldDB" id="A0A3P7IGV0"/>
<evidence type="ECO:0000259" key="1">
    <source>
        <dbReference type="Pfam" id="PF17856"/>
    </source>
</evidence>
<dbReference type="OrthoDB" id="10432315at2759"/>
<evidence type="ECO:0000313" key="3">
    <source>
        <dbReference type="Proteomes" id="UP000270094"/>
    </source>
</evidence>
<accession>A0A3P7IGV0</accession>
<protein>
    <recommendedName>
        <fullName evidence="1">RuvB-like AAA-lid domain-containing protein</fullName>
    </recommendedName>
</protein>
<feature type="domain" description="RuvB-like AAA-lid" evidence="1">
    <location>
        <begin position="1"/>
        <end position="53"/>
    </location>
</feature>
<dbReference type="InterPro" id="IPR041048">
    <property type="entry name" value="RuvB-like_C"/>
</dbReference>
<dbReference type="Gene3D" id="1.10.8.60">
    <property type="match status" value="1"/>
</dbReference>
<name>A0A3P7IGV0_STRVU</name>
<dbReference type="Pfam" id="PF17856">
    <property type="entry name" value="TIP49_C"/>
    <property type="match status" value="1"/>
</dbReference>
<organism evidence="2 3">
    <name type="scientific">Strongylus vulgaris</name>
    <name type="common">Blood worm</name>
    <dbReference type="NCBI Taxonomy" id="40348"/>
    <lineage>
        <taxon>Eukaryota</taxon>
        <taxon>Metazoa</taxon>
        <taxon>Ecdysozoa</taxon>
        <taxon>Nematoda</taxon>
        <taxon>Chromadorea</taxon>
        <taxon>Rhabditida</taxon>
        <taxon>Rhabditina</taxon>
        <taxon>Rhabditomorpha</taxon>
        <taxon>Strongyloidea</taxon>
        <taxon>Strongylidae</taxon>
        <taxon>Strongylus</taxon>
    </lineage>
</organism>